<dbReference type="Proteomes" id="UP001243330">
    <property type="component" value="Unassembled WGS sequence"/>
</dbReference>
<dbReference type="AlphaFoldDB" id="A0AAD9AHN4"/>
<accession>A0AAD9AHN4</accession>
<proteinExistence type="predicted"/>
<sequence>MGECDPYNTLMDDDIYHGEDDLSRQALFGHLWVLSKAVCETQSARVESAGGAEINPGRYYRPGNLGIGIVRHVARSQTLKGYCVDSPNGDIAANAGAVYQPLKNPPLHLVLIGVSIATKQPDCSGDQVRAKLSAYGVCEERSNQLMGHYDNAIRSFSISALLETVKDAQTTAPWLPTVWEIRHRLSLTKAFGALPSKLPQPSI</sequence>
<evidence type="ECO:0000313" key="2">
    <source>
        <dbReference type="Proteomes" id="UP001243330"/>
    </source>
</evidence>
<evidence type="ECO:0000313" key="1">
    <source>
        <dbReference type="EMBL" id="KAK1846862.1"/>
    </source>
</evidence>
<dbReference type="EMBL" id="JAQOWY010000221">
    <property type="protein sequence ID" value="KAK1846862.1"/>
    <property type="molecule type" value="Genomic_DNA"/>
</dbReference>
<reference evidence="1" key="1">
    <citation type="submission" date="2023-01" db="EMBL/GenBank/DDBJ databases">
        <title>Colletotrichum chrysophilum M932 genome sequence.</title>
        <authorList>
            <person name="Baroncelli R."/>
        </authorList>
    </citation>
    <scope>NUCLEOTIDE SEQUENCE</scope>
    <source>
        <strain evidence="1">M932</strain>
    </source>
</reference>
<organism evidence="1 2">
    <name type="scientific">Colletotrichum chrysophilum</name>
    <dbReference type="NCBI Taxonomy" id="1836956"/>
    <lineage>
        <taxon>Eukaryota</taxon>
        <taxon>Fungi</taxon>
        <taxon>Dikarya</taxon>
        <taxon>Ascomycota</taxon>
        <taxon>Pezizomycotina</taxon>
        <taxon>Sordariomycetes</taxon>
        <taxon>Hypocreomycetidae</taxon>
        <taxon>Glomerellales</taxon>
        <taxon>Glomerellaceae</taxon>
        <taxon>Colletotrichum</taxon>
        <taxon>Colletotrichum gloeosporioides species complex</taxon>
    </lineage>
</organism>
<keyword evidence="2" id="KW-1185">Reference proteome</keyword>
<comment type="caution">
    <text evidence="1">The sequence shown here is derived from an EMBL/GenBank/DDBJ whole genome shotgun (WGS) entry which is preliminary data.</text>
</comment>
<name>A0AAD9AHN4_9PEZI</name>
<protein>
    <submittedName>
        <fullName evidence="1">Uncharacterized protein</fullName>
    </submittedName>
</protein>
<gene>
    <name evidence="1" type="ORF">CCHR01_10494</name>
</gene>